<sequence length="274" mass="29307">MTRIPEKLYGIIGHPLGHTMSPALHNWGFERCGIAAAYMAFPTPAEKLADFVAAFRTLPLSGASVTIPHKETVMPMLDGITPLAQAVGAVNTLYWDNGRLMGDNTDITGFLSPLRQHAGSIDSALVLGAGGAAKAVLAGLRELGVANVTITNRSPERAAAVAQPFGAAVVPWDDRTKVQAGLVINSTPLGMSGDNADRTPYPADAFAGRRGIAYDLVYNPLRTRFLAEADASGWQTLDGLHMFAAQGREQFRIWTGAELPLEEVRDCIRKILSL</sequence>
<dbReference type="SUPFAM" id="SSF51735">
    <property type="entry name" value="NAD(P)-binding Rossmann-fold domains"/>
    <property type="match status" value="1"/>
</dbReference>
<keyword evidence="4 8" id="KW-0521">NADP</keyword>
<dbReference type="GO" id="GO:0019632">
    <property type="term" value="P:shikimate metabolic process"/>
    <property type="evidence" value="ECO:0007669"/>
    <property type="project" value="InterPro"/>
</dbReference>
<feature type="binding site" evidence="8">
    <location>
        <position position="246"/>
    </location>
    <ligand>
        <name>shikimate</name>
        <dbReference type="ChEBI" id="CHEBI:36208"/>
    </ligand>
</feature>
<dbReference type="Pfam" id="PF08501">
    <property type="entry name" value="Shikimate_dh_N"/>
    <property type="match status" value="1"/>
</dbReference>
<evidence type="ECO:0000259" key="11">
    <source>
        <dbReference type="Pfam" id="PF18317"/>
    </source>
</evidence>
<feature type="binding site" evidence="8">
    <location>
        <position position="218"/>
    </location>
    <ligand>
        <name>shikimate</name>
        <dbReference type="ChEBI" id="CHEBI:36208"/>
    </ligand>
</feature>
<dbReference type="GO" id="GO:0009073">
    <property type="term" value="P:aromatic amino acid family biosynthetic process"/>
    <property type="evidence" value="ECO:0007669"/>
    <property type="project" value="UniProtKB-KW"/>
</dbReference>
<dbReference type="GO" id="GO:0050661">
    <property type="term" value="F:NADP binding"/>
    <property type="evidence" value="ECO:0007669"/>
    <property type="project" value="InterPro"/>
</dbReference>
<gene>
    <name evidence="8 12" type="primary">aroE</name>
    <name evidence="12" type="ORF">DSM101010T_30170</name>
</gene>
<dbReference type="InterPro" id="IPR013708">
    <property type="entry name" value="Shikimate_DH-bd_N"/>
</dbReference>
<dbReference type="Gene3D" id="3.40.50.10860">
    <property type="entry name" value="Leucine Dehydrogenase, chain A, domain 1"/>
    <property type="match status" value="1"/>
</dbReference>
<feature type="binding site" evidence="8">
    <location>
        <begin position="128"/>
        <end position="132"/>
    </location>
    <ligand>
        <name>NADP(+)</name>
        <dbReference type="ChEBI" id="CHEBI:58349"/>
    </ligand>
</feature>
<name>A0A7J0BN79_9BACT</name>
<evidence type="ECO:0000256" key="5">
    <source>
        <dbReference type="ARBA" id="ARBA00023002"/>
    </source>
</evidence>
<dbReference type="SUPFAM" id="SSF53223">
    <property type="entry name" value="Aminoacid dehydrogenase-like, N-terminal domain"/>
    <property type="match status" value="1"/>
</dbReference>
<dbReference type="AlphaFoldDB" id="A0A7J0BN79"/>
<feature type="domain" description="Quinate/shikimate 5-dehydrogenase/glutamyl-tRNA reductase" evidence="9">
    <location>
        <begin position="123"/>
        <end position="174"/>
    </location>
</feature>
<evidence type="ECO:0000256" key="3">
    <source>
        <dbReference type="ARBA" id="ARBA00022605"/>
    </source>
</evidence>
<comment type="similarity">
    <text evidence="8">Belongs to the shikimate dehydrogenase family.</text>
</comment>
<feature type="binding site" evidence="8">
    <location>
        <position position="91"/>
    </location>
    <ligand>
        <name>shikimate</name>
        <dbReference type="ChEBI" id="CHEBI:36208"/>
    </ligand>
</feature>
<feature type="binding site" evidence="8">
    <location>
        <position position="106"/>
    </location>
    <ligand>
        <name>shikimate</name>
        <dbReference type="ChEBI" id="CHEBI:36208"/>
    </ligand>
</feature>
<feature type="domain" description="SDH C-terminal" evidence="11">
    <location>
        <begin position="239"/>
        <end position="266"/>
    </location>
</feature>
<feature type="binding site" evidence="8">
    <location>
        <position position="66"/>
    </location>
    <ligand>
        <name>shikimate</name>
        <dbReference type="ChEBI" id="CHEBI:36208"/>
    </ligand>
</feature>
<comment type="pathway">
    <text evidence="1 8">Metabolic intermediate biosynthesis; chorismate biosynthesis; chorismate from D-erythrose 4-phosphate and phosphoenolpyruvate: step 4/7.</text>
</comment>
<evidence type="ECO:0000256" key="1">
    <source>
        <dbReference type="ARBA" id="ARBA00004871"/>
    </source>
</evidence>
<comment type="caution">
    <text evidence="12">The sequence shown here is derived from an EMBL/GenBank/DDBJ whole genome shotgun (WGS) entry which is preliminary data.</text>
</comment>
<dbReference type="Gene3D" id="3.40.50.720">
    <property type="entry name" value="NAD(P)-binding Rossmann-like Domain"/>
    <property type="match status" value="1"/>
</dbReference>
<comment type="caution">
    <text evidence="8">Lacks conserved residue(s) required for the propagation of feature annotation.</text>
</comment>
<feature type="binding site" evidence="8">
    <location>
        <position position="216"/>
    </location>
    <ligand>
        <name>NADP(+)</name>
        <dbReference type="ChEBI" id="CHEBI:58349"/>
    </ligand>
</feature>
<dbReference type="InterPro" id="IPR036291">
    <property type="entry name" value="NAD(P)-bd_dom_sf"/>
</dbReference>
<accession>A0A7J0BN79</accession>
<dbReference type="GO" id="GO:0004764">
    <property type="term" value="F:shikimate 3-dehydrogenase (NADP+) activity"/>
    <property type="evidence" value="ECO:0007669"/>
    <property type="project" value="UniProtKB-UniRule"/>
</dbReference>
<protein>
    <recommendedName>
        <fullName evidence="2 8">Shikimate dehydrogenase (NADP(+))</fullName>
        <shortName evidence="8">SDH</shortName>
        <ecNumber evidence="2 8">1.1.1.25</ecNumber>
    </recommendedName>
</protein>
<dbReference type="PANTHER" id="PTHR21089:SF1">
    <property type="entry name" value="BIFUNCTIONAL 3-DEHYDROQUINATE DEHYDRATASE_SHIKIMATE DEHYDROGENASE, CHLOROPLASTIC"/>
    <property type="match status" value="1"/>
</dbReference>
<dbReference type="NCBIfam" id="TIGR00507">
    <property type="entry name" value="aroE"/>
    <property type="match status" value="1"/>
</dbReference>
<dbReference type="CDD" id="cd01065">
    <property type="entry name" value="NAD_bind_Shikimate_DH"/>
    <property type="match status" value="1"/>
</dbReference>
<evidence type="ECO:0000256" key="2">
    <source>
        <dbReference type="ARBA" id="ARBA00012962"/>
    </source>
</evidence>
<feature type="active site" description="Proton acceptor" evidence="8">
    <location>
        <position position="70"/>
    </location>
</feature>
<comment type="subunit">
    <text evidence="8">Homodimer.</text>
</comment>
<reference evidence="12 13" key="1">
    <citation type="submission" date="2020-05" db="EMBL/GenBank/DDBJ databases">
        <title>Draft genome sequence of Desulfovibrio sp. strain HN2T.</title>
        <authorList>
            <person name="Ueno A."/>
            <person name="Tamazawa S."/>
            <person name="Tamamura S."/>
            <person name="Murakami T."/>
            <person name="Kiyama T."/>
            <person name="Inomata H."/>
            <person name="Amano Y."/>
            <person name="Miyakawa K."/>
            <person name="Tamaki H."/>
            <person name="Naganuma T."/>
            <person name="Kaneko K."/>
        </authorList>
    </citation>
    <scope>NUCLEOTIDE SEQUENCE [LARGE SCALE GENOMIC DNA]</scope>
    <source>
        <strain evidence="12 13">HN2</strain>
    </source>
</reference>
<dbReference type="InterPro" id="IPR011342">
    <property type="entry name" value="Shikimate_DH"/>
</dbReference>
<dbReference type="PANTHER" id="PTHR21089">
    <property type="entry name" value="SHIKIMATE DEHYDROGENASE"/>
    <property type="match status" value="1"/>
</dbReference>
<keyword evidence="6 8" id="KW-0057">Aromatic amino acid biosynthesis</keyword>
<evidence type="ECO:0000259" key="10">
    <source>
        <dbReference type="Pfam" id="PF08501"/>
    </source>
</evidence>
<dbReference type="InterPro" id="IPR046346">
    <property type="entry name" value="Aminoacid_DH-like_N_sf"/>
</dbReference>
<organism evidence="12 13">
    <name type="scientific">Desulfovibrio subterraneus</name>
    <dbReference type="NCBI Taxonomy" id="2718620"/>
    <lineage>
        <taxon>Bacteria</taxon>
        <taxon>Pseudomonadati</taxon>
        <taxon>Thermodesulfobacteriota</taxon>
        <taxon>Desulfovibrionia</taxon>
        <taxon>Desulfovibrionales</taxon>
        <taxon>Desulfovibrionaceae</taxon>
        <taxon>Desulfovibrio</taxon>
    </lineage>
</organism>
<dbReference type="RefSeq" id="WP_174406324.1">
    <property type="nucleotide sequence ID" value="NZ_BLVO01000016.1"/>
</dbReference>
<dbReference type="UniPathway" id="UPA00053">
    <property type="reaction ID" value="UER00087"/>
</dbReference>
<keyword evidence="3 8" id="KW-0028">Amino-acid biosynthesis</keyword>
<feature type="domain" description="Shikimate dehydrogenase substrate binding N-terminal" evidence="10">
    <location>
        <begin position="11"/>
        <end position="93"/>
    </location>
</feature>
<dbReference type="InterPro" id="IPR006151">
    <property type="entry name" value="Shikm_DH/Glu-tRNA_Rdtase"/>
</dbReference>
<dbReference type="Pfam" id="PF01488">
    <property type="entry name" value="Shikimate_DH"/>
    <property type="match status" value="1"/>
</dbReference>
<dbReference type="HAMAP" id="MF_00222">
    <property type="entry name" value="Shikimate_DH_AroE"/>
    <property type="match status" value="1"/>
</dbReference>
<keyword evidence="5 8" id="KW-0560">Oxidoreductase</keyword>
<proteinExistence type="inferred from homology"/>
<keyword evidence="13" id="KW-1185">Reference proteome</keyword>
<feature type="binding site" evidence="8">
    <location>
        <begin position="19"/>
        <end position="21"/>
    </location>
    <ligand>
        <name>shikimate</name>
        <dbReference type="ChEBI" id="CHEBI:36208"/>
    </ligand>
</feature>
<dbReference type="EMBL" id="BLVO01000016">
    <property type="protein sequence ID" value="GFM34652.1"/>
    <property type="molecule type" value="Genomic_DNA"/>
</dbReference>
<evidence type="ECO:0000313" key="12">
    <source>
        <dbReference type="EMBL" id="GFM34652.1"/>
    </source>
</evidence>
<comment type="catalytic activity">
    <reaction evidence="7 8">
        <text>shikimate + NADP(+) = 3-dehydroshikimate + NADPH + H(+)</text>
        <dbReference type="Rhea" id="RHEA:17737"/>
        <dbReference type="ChEBI" id="CHEBI:15378"/>
        <dbReference type="ChEBI" id="CHEBI:16630"/>
        <dbReference type="ChEBI" id="CHEBI:36208"/>
        <dbReference type="ChEBI" id="CHEBI:57783"/>
        <dbReference type="ChEBI" id="CHEBI:58349"/>
        <dbReference type="EC" id="1.1.1.25"/>
    </reaction>
</comment>
<dbReference type="GO" id="GO:0009423">
    <property type="term" value="P:chorismate biosynthetic process"/>
    <property type="evidence" value="ECO:0007669"/>
    <property type="project" value="UniProtKB-UniRule"/>
</dbReference>
<dbReference type="InterPro" id="IPR041121">
    <property type="entry name" value="SDH_C"/>
</dbReference>
<dbReference type="Pfam" id="PF18317">
    <property type="entry name" value="SDH_C"/>
    <property type="match status" value="1"/>
</dbReference>
<feature type="binding site" evidence="8">
    <location>
        <position position="239"/>
    </location>
    <ligand>
        <name>NADP(+)</name>
        <dbReference type="ChEBI" id="CHEBI:58349"/>
    </ligand>
</feature>
<dbReference type="Proteomes" id="UP000503840">
    <property type="component" value="Unassembled WGS sequence"/>
</dbReference>
<dbReference type="InterPro" id="IPR022893">
    <property type="entry name" value="Shikimate_DH_fam"/>
</dbReference>
<evidence type="ECO:0000256" key="8">
    <source>
        <dbReference type="HAMAP-Rule" id="MF_00222"/>
    </source>
</evidence>
<evidence type="ECO:0000256" key="6">
    <source>
        <dbReference type="ARBA" id="ARBA00023141"/>
    </source>
</evidence>
<evidence type="ECO:0000256" key="4">
    <source>
        <dbReference type="ARBA" id="ARBA00022857"/>
    </source>
</evidence>
<dbReference type="EC" id="1.1.1.25" evidence="2 8"/>
<evidence type="ECO:0000313" key="13">
    <source>
        <dbReference type="Proteomes" id="UP000503840"/>
    </source>
</evidence>
<comment type="function">
    <text evidence="8">Involved in the biosynthesis of the chorismate, which leads to the biosynthesis of aromatic amino acids. Catalyzes the reversible NADPH linked reduction of 3-dehydroshikimate (DHSA) to yield shikimate (SA).</text>
</comment>
<dbReference type="GO" id="GO:0008652">
    <property type="term" value="P:amino acid biosynthetic process"/>
    <property type="evidence" value="ECO:0007669"/>
    <property type="project" value="UniProtKB-KW"/>
</dbReference>
<evidence type="ECO:0000256" key="7">
    <source>
        <dbReference type="ARBA" id="ARBA00049442"/>
    </source>
</evidence>
<dbReference type="GO" id="GO:0005829">
    <property type="term" value="C:cytosol"/>
    <property type="evidence" value="ECO:0007669"/>
    <property type="project" value="TreeGrafter"/>
</dbReference>
<evidence type="ECO:0000259" key="9">
    <source>
        <dbReference type="Pfam" id="PF01488"/>
    </source>
</evidence>